<evidence type="ECO:0000313" key="1">
    <source>
        <dbReference type="EMBL" id="MBN3577892.1"/>
    </source>
</evidence>
<gene>
    <name evidence="1" type="ORF">JYA62_09415</name>
</gene>
<dbReference type="RefSeq" id="WP_206369615.1">
    <property type="nucleotide sequence ID" value="NZ_CAWPTM010000167.1"/>
</dbReference>
<name>A0ABS3A059_9VIBR</name>
<reference evidence="1 2" key="1">
    <citation type="submission" date="2021-02" db="EMBL/GenBank/DDBJ databases">
        <title>Draft Genome Sequences of 5 Vibrio neptunius Strains Isolated From of Bivalve Hatcheries.</title>
        <authorList>
            <person name="Galvis F."/>
            <person name="Barja J.L."/>
            <person name="Lemos M.L."/>
            <person name="Balado M."/>
        </authorList>
    </citation>
    <scope>NUCLEOTIDE SEQUENCE [LARGE SCALE GENOMIC DNA]</scope>
    <source>
        <strain evidence="1 2">PP-145.98</strain>
    </source>
</reference>
<protein>
    <submittedName>
        <fullName evidence="1">Primosomal replication protein</fullName>
    </submittedName>
</protein>
<dbReference type="Proteomes" id="UP000779070">
    <property type="component" value="Unassembled WGS sequence"/>
</dbReference>
<dbReference type="EMBL" id="JAFHLB010000009">
    <property type="protein sequence ID" value="MBN3577892.1"/>
    <property type="molecule type" value="Genomic_DNA"/>
</dbReference>
<proteinExistence type="predicted"/>
<comment type="caution">
    <text evidence="1">The sequence shown here is derived from an EMBL/GenBank/DDBJ whole genome shotgun (WGS) entry which is preliminary data.</text>
</comment>
<accession>A0ABS3A059</accession>
<dbReference type="Gene3D" id="1.20.1270.340">
    <property type="match status" value="1"/>
</dbReference>
<evidence type="ECO:0000313" key="2">
    <source>
        <dbReference type="Proteomes" id="UP000779070"/>
    </source>
</evidence>
<dbReference type="InterPro" id="IPR038338">
    <property type="entry name" value="PriC_sf"/>
</dbReference>
<dbReference type="Pfam" id="PF07445">
    <property type="entry name" value="PriC"/>
    <property type="match status" value="1"/>
</dbReference>
<keyword evidence="2" id="KW-1185">Reference proteome</keyword>
<dbReference type="InterPro" id="IPR010890">
    <property type="entry name" value="PriC"/>
</dbReference>
<sequence>MNPFSQLSPLLEQLEQDAAQLDANGGEHHGERFDKKLFRCQSKLLTPCVHEAHETLDKILHEQSIGTLTPQQAEFLTDRLLCQVSAIKRELATQSLRANEPIRKSFSQQSLNALYQSLAQHQEWEQRLKALVQEKESQHKCAPPKDKSFAAQTLQSARRRLQRCQQAKIKIEKQITYKERNQ</sequence>
<organism evidence="1 2">
    <name type="scientific">Vibrio neptunius</name>
    <dbReference type="NCBI Taxonomy" id="170651"/>
    <lineage>
        <taxon>Bacteria</taxon>
        <taxon>Pseudomonadati</taxon>
        <taxon>Pseudomonadota</taxon>
        <taxon>Gammaproteobacteria</taxon>
        <taxon>Vibrionales</taxon>
        <taxon>Vibrionaceae</taxon>
        <taxon>Vibrio</taxon>
    </lineage>
</organism>